<reference evidence="1" key="1">
    <citation type="journal article" date="2020" name="Stud. Mycol.">
        <title>101 Dothideomycetes genomes: a test case for predicting lifestyles and emergence of pathogens.</title>
        <authorList>
            <person name="Haridas S."/>
            <person name="Albert R."/>
            <person name="Binder M."/>
            <person name="Bloem J."/>
            <person name="Labutti K."/>
            <person name="Salamov A."/>
            <person name="Andreopoulos B."/>
            <person name="Baker S."/>
            <person name="Barry K."/>
            <person name="Bills G."/>
            <person name="Bluhm B."/>
            <person name="Cannon C."/>
            <person name="Castanera R."/>
            <person name="Culley D."/>
            <person name="Daum C."/>
            <person name="Ezra D."/>
            <person name="Gonzalez J."/>
            <person name="Henrissat B."/>
            <person name="Kuo A."/>
            <person name="Liang C."/>
            <person name="Lipzen A."/>
            <person name="Lutzoni F."/>
            <person name="Magnuson J."/>
            <person name="Mondo S."/>
            <person name="Nolan M."/>
            <person name="Ohm R."/>
            <person name="Pangilinan J."/>
            <person name="Park H.-J."/>
            <person name="Ramirez L."/>
            <person name="Alfaro M."/>
            <person name="Sun H."/>
            <person name="Tritt A."/>
            <person name="Yoshinaga Y."/>
            <person name="Zwiers L.-H."/>
            <person name="Turgeon B."/>
            <person name="Goodwin S."/>
            <person name="Spatafora J."/>
            <person name="Crous P."/>
            <person name="Grigoriev I."/>
        </authorList>
    </citation>
    <scope>NUCLEOTIDE SEQUENCE</scope>
    <source>
        <strain evidence="1">CBS 101060</strain>
    </source>
</reference>
<comment type="caution">
    <text evidence="1">The sequence shown here is derived from an EMBL/GenBank/DDBJ whole genome shotgun (WGS) entry which is preliminary data.</text>
</comment>
<gene>
    <name evidence="1" type="ORF">M501DRAFT_1002698</name>
</gene>
<organism evidence="1 2">
    <name type="scientific">Patellaria atrata CBS 101060</name>
    <dbReference type="NCBI Taxonomy" id="1346257"/>
    <lineage>
        <taxon>Eukaryota</taxon>
        <taxon>Fungi</taxon>
        <taxon>Dikarya</taxon>
        <taxon>Ascomycota</taxon>
        <taxon>Pezizomycotina</taxon>
        <taxon>Dothideomycetes</taxon>
        <taxon>Dothideomycetes incertae sedis</taxon>
        <taxon>Patellariales</taxon>
        <taxon>Patellariaceae</taxon>
        <taxon>Patellaria</taxon>
    </lineage>
</organism>
<protein>
    <submittedName>
        <fullName evidence="1">Uncharacterized protein</fullName>
    </submittedName>
</protein>
<dbReference type="Proteomes" id="UP000799429">
    <property type="component" value="Unassembled WGS sequence"/>
</dbReference>
<dbReference type="AlphaFoldDB" id="A0A9P4VQY1"/>
<evidence type="ECO:0000313" key="2">
    <source>
        <dbReference type="Proteomes" id="UP000799429"/>
    </source>
</evidence>
<evidence type="ECO:0000313" key="1">
    <source>
        <dbReference type="EMBL" id="KAF2840358.1"/>
    </source>
</evidence>
<accession>A0A9P4VQY1</accession>
<dbReference type="OrthoDB" id="4941332at2759"/>
<keyword evidence="2" id="KW-1185">Reference proteome</keyword>
<sequence>MAYPDTITEIFTILGAPARLYGRLPFATRYLWFGFWGPVVNADYARSRYGGSWHWRPWLFFDMQELESLEDLINAGTDEQILWYRKNQLEAFQMVSIVVSNRRESLNEP</sequence>
<dbReference type="EMBL" id="MU006093">
    <property type="protein sequence ID" value="KAF2840358.1"/>
    <property type="molecule type" value="Genomic_DNA"/>
</dbReference>
<name>A0A9P4VQY1_9PEZI</name>
<proteinExistence type="predicted"/>